<dbReference type="Pfam" id="PF04752">
    <property type="entry name" value="ChaC"/>
    <property type="match status" value="1"/>
</dbReference>
<dbReference type="GO" id="GO:0061928">
    <property type="term" value="F:glutathione specific gamma-glutamylcyclotransferase activity"/>
    <property type="evidence" value="ECO:0007669"/>
    <property type="project" value="UniProtKB-EC"/>
</dbReference>
<reference evidence="3 4" key="1">
    <citation type="submission" date="2020-08" db="EMBL/GenBank/DDBJ databases">
        <title>Genomic Encyclopedia of Type Strains, Phase IV (KMG-IV): sequencing the most valuable type-strain genomes for metagenomic binning, comparative biology and taxonomic classification.</title>
        <authorList>
            <person name="Goeker M."/>
        </authorList>
    </citation>
    <scope>NUCLEOTIDE SEQUENCE [LARGE SCALE GENOMIC DNA]</scope>
    <source>
        <strain evidence="3 4">DSM 103377</strain>
    </source>
</reference>
<gene>
    <name evidence="3" type="ORF">FHS89_000307</name>
</gene>
<keyword evidence="4" id="KW-1185">Reference proteome</keyword>
<protein>
    <recommendedName>
        <fullName evidence="1">glutathione-specific gamma-glutamylcyclotransferase</fullName>
        <ecNumber evidence="1">4.3.2.7</ecNumber>
    </recommendedName>
</protein>
<accession>A0A840WGP8</accession>
<name>A0A840WGP8_9RHOB</name>
<proteinExistence type="predicted"/>
<dbReference type="AlphaFoldDB" id="A0A840WGP8"/>
<dbReference type="GO" id="GO:0006751">
    <property type="term" value="P:glutathione catabolic process"/>
    <property type="evidence" value="ECO:0007669"/>
    <property type="project" value="InterPro"/>
</dbReference>
<sequence length="181" mass="19412">MISDGFWVFAYGSLLWKPGFEVAEARLGTLHGYHRSFCMTSIEYRGTPEKPGLVLALDALEGATCTGLAYRVEAAQAEETYAYLTARELVTAAYRETRQTIALAEGGTVEAIAYVMDTAHGQYAGALPLDAQAKIIADAIGPSGPNAEYLHNTVAALGKLGIRDPDLEALDRMVRARVGGE</sequence>
<dbReference type="Gene3D" id="3.10.490.10">
    <property type="entry name" value="Gamma-glutamyl cyclotransferase-like"/>
    <property type="match status" value="1"/>
</dbReference>
<evidence type="ECO:0000313" key="3">
    <source>
        <dbReference type="EMBL" id="MBB5514309.1"/>
    </source>
</evidence>
<dbReference type="InterPro" id="IPR013024">
    <property type="entry name" value="GGCT-like"/>
</dbReference>
<keyword evidence="2" id="KW-0456">Lyase</keyword>
<dbReference type="PANTHER" id="PTHR12192:SF2">
    <property type="entry name" value="GLUTATHIONE-SPECIFIC GAMMA-GLUTAMYLCYCLOTRANSFERASE 2"/>
    <property type="match status" value="1"/>
</dbReference>
<comment type="caution">
    <text evidence="3">The sequence shown here is derived from an EMBL/GenBank/DDBJ whole genome shotgun (WGS) entry which is preliminary data.</text>
</comment>
<organism evidence="3 4">
    <name type="scientific">Rubricella aquisinus</name>
    <dbReference type="NCBI Taxonomy" id="2028108"/>
    <lineage>
        <taxon>Bacteria</taxon>
        <taxon>Pseudomonadati</taxon>
        <taxon>Pseudomonadota</taxon>
        <taxon>Alphaproteobacteria</taxon>
        <taxon>Rhodobacterales</taxon>
        <taxon>Paracoccaceae</taxon>
        <taxon>Rubricella</taxon>
    </lineage>
</organism>
<dbReference type="EMBL" id="JACIJS010000001">
    <property type="protein sequence ID" value="MBB5514309.1"/>
    <property type="molecule type" value="Genomic_DNA"/>
</dbReference>
<evidence type="ECO:0000256" key="2">
    <source>
        <dbReference type="ARBA" id="ARBA00023239"/>
    </source>
</evidence>
<dbReference type="PANTHER" id="PTHR12192">
    <property type="entry name" value="CATION TRANSPORT PROTEIN CHAC-RELATED"/>
    <property type="match status" value="1"/>
</dbReference>
<dbReference type="SUPFAM" id="SSF110857">
    <property type="entry name" value="Gamma-glutamyl cyclotransferase-like"/>
    <property type="match status" value="1"/>
</dbReference>
<evidence type="ECO:0000256" key="1">
    <source>
        <dbReference type="ARBA" id="ARBA00012344"/>
    </source>
</evidence>
<dbReference type="CDD" id="cd06661">
    <property type="entry name" value="GGCT_like"/>
    <property type="match status" value="1"/>
</dbReference>
<dbReference type="Proteomes" id="UP000553766">
    <property type="component" value="Unassembled WGS sequence"/>
</dbReference>
<dbReference type="EC" id="4.3.2.7" evidence="1"/>
<dbReference type="GO" id="GO:0005737">
    <property type="term" value="C:cytoplasm"/>
    <property type="evidence" value="ECO:0007669"/>
    <property type="project" value="TreeGrafter"/>
</dbReference>
<dbReference type="InterPro" id="IPR036568">
    <property type="entry name" value="GGCT-like_sf"/>
</dbReference>
<dbReference type="InterPro" id="IPR006840">
    <property type="entry name" value="ChaC"/>
</dbReference>
<dbReference type="RefSeq" id="WP_184007753.1">
    <property type="nucleotide sequence ID" value="NZ_JACIJS010000001.1"/>
</dbReference>
<evidence type="ECO:0000313" key="4">
    <source>
        <dbReference type="Proteomes" id="UP000553766"/>
    </source>
</evidence>